<comment type="caution">
    <text evidence="10">The sequence shown here is derived from an EMBL/GenBank/DDBJ whole genome shotgun (WGS) entry which is preliminary data.</text>
</comment>
<evidence type="ECO:0000313" key="10">
    <source>
        <dbReference type="EMBL" id="EET01934.1"/>
    </source>
</evidence>
<gene>
    <name evidence="10" type="ORF">GL50581_832</name>
</gene>
<dbReference type="VEuPathDB" id="GiardiaDB:GL50581_832"/>
<dbReference type="GO" id="GO:0004791">
    <property type="term" value="F:thioredoxin-disulfide reductase (NADPH) activity"/>
    <property type="evidence" value="ECO:0007669"/>
    <property type="project" value="UniProtKB-UniRule"/>
</dbReference>
<organism evidence="10 11">
    <name type="scientific">Giardia intestinalis (strain ATCC 50581 / GS clone H7)</name>
    <name type="common">Giardia lamblia</name>
    <dbReference type="NCBI Taxonomy" id="598745"/>
    <lineage>
        <taxon>Eukaryota</taxon>
        <taxon>Metamonada</taxon>
        <taxon>Diplomonadida</taxon>
        <taxon>Hexamitidae</taxon>
        <taxon>Giardiinae</taxon>
        <taxon>Giardia</taxon>
    </lineage>
</organism>
<comment type="catalytic activity">
    <reaction evidence="7">
        <text>[thioredoxin]-dithiol + NADP(+) = [thioredoxin]-disulfide + NADPH + H(+)</text>
        <dbReference type="Rhea" id="RHEA:20345"/>
        <dbReference type="Rhea" id="RHEA-COMP:10698"/>
        <dbReference type="Rhea" id="RHEA-COMP:10700"/>
        <dbReference type="ChEBI" id="CHEBI:15378"/>
        <dbReference type="ChEBI" id="CHEBI:29950"/>
        <dbReference type="ChEBI" id="CHEBI:50058"/>
        <dbReference type="ChEBI" id="CHEBI:57783"/>
        <dbReference type="ChEBI" id="CHEBI:58349"/>
        <dbReference type="EC" id="1.8.1.9"/>
    </reaction>
</comment>
<keyword evidence="3 7" id="KW-0274">FAD</keyword>
<comment type="cofactor">
    <cofactor evidence="8">
        <name>FAD</name>
        <dbReference type="ChEBI" id="CHEBI:57692"/>
    </cofactor>
    <text evidence="8">Binds 1 FAD per subunit.</text>
</comment>
<dbReference type="SUPFAM" id="SSF51905">
    <property type="entry name" value="FAD/NAD(P)-binding domain"/>
    <property type="match status" value="1"/>
</dbReference>
<dbReference type="EC" id="1.8.1.9" evidence="7"/>
<dbReference type="InterPro" id="IPR050097">
    <property type="entry name" value="Ferredoxin-NADP_redctase_2"/>
</dbReference>
<dbReference type="PANTHER" id="PTHR48105">
    <property type="entry name" value="THIOREDOXIN REDUCTASE 1-RELATED-RELATED"/>
    <property type="match status" value="1"/>
</dbReference>
<evidence type="ECO:0000256" key="1">
    <source>
        <dbReference type="ARBA" id="ARBA00009333"/>
    </source>
</evidence>
<dbReference type="InterPro" id="IPR023753">
    <property type="entry name" value="FAD/NAD-binding_dom"/>
</dbReference>
<keyword evidence="5" id="KW-1015">Disulfide bond</keyword>
<keyword evidence="2 7" id="KW-0285">Flavoprotein</keyword>
<keyword evidence="4 7" id="KW-0560">Oxidoreductase</keyword>
<dbReference type="InterPro" id="IPR008255">
    <property type="entry name" value="Pyr_nucl-diS_OxRdtase_2_AS"/>
</dbReference>
<reference evidence="10 11" key="1">
    <citation type="journal article" date="2009" name="PLoS Pathog.">
        <title>Draft genome sequencing of giardia intestinalis assemblage B isolate GS: is human giardiasis caused by two different species?</title>
        <authorList>
            <person name="Franzen O."/>
            <person name="Jerlstrom-Hultqvist J."/>
            <person name="Castro E."/>
            <person name="Sherwood E."/>
            <person name="Ankarklev J."/>
            <person name="Reiner D.S."/>
            <person name="Palm D."/>
            <person name="Andersson J.O."/>
            <person name="Andersson B."/>
            <person name="Svard S.G."/>
        </authorList>
    </citation>
    <scope>NUCLEOTIDE SEQUENCE [LARGE SCALE GENOMIC DNA]</scope>
    <source>
        <strain evidence="11">ATCC 50581 / GS clone H7</strain>
    </source>
</reference>
<proteinExistence type="inferred from homology"/>
<dbReference type="PRINTS" id="PR00368">
    <property type="entry name" value="FADPNR"/>
</dbReference>
<feature type="domain" description="FAD/NAD(P)-binding" evidence="9">
    <location>
        <begin position="9"/>
        <end position="299"/>
    </location>
</feature>
<dbReference type="GO" id="GO:0019430">
    <property type="term" value="P:removal of superoxide radicals"/>
    <property type="evidence" value="ECO:0007669"/>
    <property type="project" value="UniProtKB-UniRule"/>
</dbReference>
<evidence type="ECO:0000313" key="11">
    <source>
        <dbReference type="Proteomes" id="UP000002488"/>
    </source>
</evidence>
<dbReference type="PROSITE" id="PS00573">
    <property type="entry name" value="PYRIDINE_REDOX_2"/>
    <property type="match status" value="1"/>
</dbReference>
<dbReference type="NCBIfam" id="TIGR01292">
    <property type="entry name" value="TRX_reduct"/>
    <property type="match status" value="1"/>
</dbReference>
<dbReference type="Pfam" id="PF07992">
    <property type="entry name" value="Pyr_redox_2"/>
    <property type="match status" value="1"/>
</dbReference>
<dbReference type="AlphaFoldDB" id="C6LQ11"/>
<dbReference type="PRINTS" id="PR00469">
    <property type="entry name" value="PNDRDTASEII"/>
</dbReference>
<sequence length="314" mass="33877">MSTQRHVRIGIIGGGPAGLTAGIYAARANLKTCVFVGIEHTSQMFTTTDVENFPSHTAIKGPALMDAIQNQAEHCGAELLYEDVHSIDVSSRPFKIVHGYENETTLADALIIATGATARRLDCKGEKEYWQKGVSACAVCDSAMATGKEVIVVGGGDVACEEATYLTKIAKKVYMVLRRDKFRASAAMVKKVMNEKQIEIIYDSAIDEIKGDGKCVTSVSIKNLKDGKLRNIDAGALYWAVGHDPQTAFLKKGQLEQDEAGYILLKDHPTQKTSVDGVFAAGDCCDHLYRQAVVAAGSGSKAALDAERWLAMQE</sequence>
<comment type="similarity">
    <text evidence="1 7">Belongs to the class-II pyridine nucleotide-disulfide oxidoreductase family.</text>
</comment>
<dbReference type="InterPro" id="IPR036188">
    <property type="entry name" value="FAD/NAD-bd_sf"/>
</dbReference>
<evidence type="ECO:0000256" key="3">
    <source>
        <dbReference type="ARBA" id="ARBA00022827"/>
    </source>
</evidence>
<evidence type="ECO:0000259" key="9">
    <source>
        <dbReference type="Pfam" id="PF07992"/>
    </source>
</evidence>
<dbReference type="EMBL" id="ACGJ01001022">
    <property type="protein sequence ID" value="EET01934.1"/>
    <property type="molecule type" value="Genomic_DNA"/>
</dbReference>
<evidence type="ECO:0000256" key="4">
    <source>
        <dbReference type="ARBA" id="ARBA00023002"/>
    </source>
</evidence>
<dbReference type="Gene3D" id="3.50.50.60">
    <property type="entry name" value="FAD/NAD(P)-binding domain"/>
    <property type="match status" value="2"/>
</dbReference>
<evidence type="ECO:0000256" key="7">
    <source>
        <dbReference type="RuleBase" id="RU003880"/>
    </source>
</evidence>
<keyword evidence="8" id="KW-0521">NADP</keyword>
<evidence type="ECO:0000256" key="8">
    <source>
        <dbReference type="RuleBase" id="RU003881"/>
    </source>
</evidence>
<evidence type="ECO:0000256" key="6">
    <source>
        <dbReference type="ARBA" id="ARBA00023284"/>
    </source>
</evidence>
<dbReference type="GO" id="GO:0005737">
    <property type="term" value="C:cytoplasm"/>
    <property type="evidence" value="ECO:0007669"/>
    <property type="project" value="InterPro"/>
</dbReference>
<protein>
    <recommendedName>
        <fullName evidence="7">Thioredoxin reductase</fullName>
        <ecNumber evidence="7">1.8.1.9</ecNumber>
    </recommendedName>
</protein>
<keyword evidence="6 7" id="KW-0676">Redox-active center</keyword>
<evidence type="ECO:0000256" key="5">
    <source>
        <dbReference type="ARBA" id="ARBA00023157"/>
    </source>
</evidence>
<dbReference type="InterPro" id="IPR005982">
    <property type="entry name" value="Thioredox_Rdtase"/>
</dbReference>
<dbReference type="Proteomes" id="UP000002488">
    <property type="component" value="Unassembled WGS sequence"/>
</dbReference>
<accession>C6LQ11</accession>
<dbReference type="OrthoDB" id="371245at2759"/>
<comment type="subunit">
    <text evidence="7">Homodimer.</text>
</comment>
<evidence type="ECO:0000256" key="2">
    <source>
        <dbReference type="ARBA" id="ARBA00022630"/>
    </source>
</evidence>
<name>C6LQ11_GIAIB</name>
<dbReference type="OMA" id="GPCHVLK"/>